<dbReference type="Proteomes" id="UP000626786">
    <property type="component" value="Unassembled WGS sequence"/>
</dbReference>
<feature type="transmembrane region" description="Helical" evidence="1">
    <location>
        <begin position="294"/>
        <end position="316"/>
    </location>
</feature>
<evidence type="ECO:0008006" key="4">
    <source>
        <dbReference type="Google" id="ProtNLM"/>
    </source>
</evidence>
<keyword evidence="1" id="KW-1133">Transmembrane helix</keyword>
<keyword evidence="3" id="KW-1185">Reference proteome</keyword>
<gene>
    <name evidence="2" type="ORF">H9649_09730</name>
</gene>
<protein>
    <recommendedName>
        <fullName evidence="4">ABC transporter permease</fullName>
    </recommendedName>
</protein>
<sequence>MKWNYLLFELRLLLANNKNWLLGIAVILVIPVYYLHYSSLEVKDIQTLKNEESGVYFDIFNFYPEESRDTPIGNEIYNNLTEQASLVNSQRYALWKGEVNHEEYIQSGIKLNELRLRVHELGNEGIQSSFIIPKEEIYKEIALLNYYRDHNLPLVKDPFVASNYLPISLNLLSGVLFSMFVLLIGSSMYIHDQQKKTVMGVFPVTFMQKVFTKVGLHFAQVMVFLGLGVLAGIAFVANKTEIGNFNTPILLYEDGNFIAVSTSRYLMYLFVALALITLLLLFATAFLNIVTENLYVSLLTILFVIVLPVILSLAGLPTKWLQAIEFIDIGSVMNGDAALRTGSNTLDFKHGVVWLVSLNVFMVVILYVKNRATYRNRLTKPAIERGVAGK</sequence>
<reference evidence="2 3" key="1">
    <citation type="submission" date="2020-08" db="EMBL/GenBank/DDBJ databases">
        <title>A Genomic Blueprint of the Chicken Gut Microbiome.</title>
        <authorList>
            <person name="Gilroy R."/>
            <person name="Ravi A."/>
            <person name="Getino M."/>
            <person name="Pursley I."/>
            <person name="Horton D.L."/>
            <person name="Alikhan N.-F."/>
            <person name="Baker D."/>
            <person name="Gharbi K."/>
            <person name="Hall N."/>
            <person name="Watson M."/>
            <person name="Adriaenssens E.M."/>
            <person name="Foster-Nyarko E."/>
            <person name="Jarju S."/>
            <person name="Secka A."/>
            <person name="Antonio M."/>
            <person name="Oren A."/>
            <person name="Chaudhuri R."/>
            <person name="La Ragione R.M."/>
            <person name="Hildebrand F."/>
            <person name="Pallen M.J."/>
        </authorList>
    </citation>
    <scope>NUCLEOTIDE SEQUENCE [LARGE SCALE GENOMIC DNA]</scope>
    <source>
        <strain evidence="2 3">Sa2YVA2</strain>
    </source>
</reference>
<name>A0ABR8UA02_9BACL</name>
<evidence type="ECO:0000313" key="3">
    <source>
        <dbReference type="Proteomes" id="UP000626786"/>
    </source>
</evidence>
<feature type="transmembrane region" description="Helical" evidence="1">
    <location>
        <begin position="210"/>
        <end position="237"/>
    </location>
</feature>
<feature type="transmembrane region" description="Helical" evidence="1">
    <location>
        <begin position="265"/>
        <end position="287"/>
    </location>
</feature>
<evidence type="ECO:0000313" key="2">
    <source>
        <dbReference type="EMBL" id="MBD7984863.1"/>
    </source>
</evidence>
<feature type="transmembrane region" description="Helical" evidence="1">
    <location>
        <begin position="20"/>
        <end position="37"/>
    </location>
</feature>
<dbReference type="RefSeq" id="WP_191694550.1">
    <property type="nucleotide sequence ID" value="NZ_JACSQN010000007.1"/>
</dbReference>
<organism evidence="2 3">
    <name type="scientific">Sporosarcina quadrami</name>
    <dbReference type="NCBI Taxonomy" id="2762234"/>
    <lineage>
        <taxon>Bacteria</taxon>
        <taxon>Bacillati</taxon>
        <taxon>Bacillota</taxon>
        <taxon>Bacilli</taxon>
        <taxon>Bacillales</taxon>
        <taxon>Caryophanaceae</taxon>
        <taxon>Sporosarcina</taxon>
    </lineage>
</organism>
<comment type="caution">
    <text evidence="2">The sequence shown here is derived from an EMBL/GenBank/DDBJ whole genome shotgun (WGS) entry which is preliminary data.</text>
</comment>
<keyword evidence="1" id="KW-0472">Membrane</keyword>
<accession>A0ABR8UA02</accession>
<keyword evidence="1" id="KW-0812">Transmembrane</keyword>
<feature type="transmembrane region" description="Helical" evidence="1">
    <location>
        <begin position="167"/>
        <end position="190"/>
    </location>
</feature>
<feature type="transmembrane region" description="Helical" evidence="1">
    <location>
        <begin position="351"/>
        <end position="368"/>
    </location>
</feature>
<evidence type="ECO:0000256" key="1">
    <source>
        <dbReference type="SAM" id="Phobius"/>
    </source>
</evidence>
<proteinExistence type="predicted"/>
<dbReference type="EMBL" id="JACSQN010000007">
    <property type="protein sequence ID" value="MBD7984863.1"/>
    <property type="molecule type" value="Genomic_DNA"/>
</dbReference>